<dbReference type="GO" id="GO:0040029">
    <property type="term" value="P:epigenetic regulation of gene expression"/>
    <property type="evidence" value="ECO:0007669"/>
    <property type="project" value="TreeGrafter"/>
</dbReference>
<accession>A0A7I7PK56</accession>
<dbReference type="Proteomes" id="UP000466894">
    <property type="component" value="Chromosome"/>
</dbReference>
<dbReference type="PANTHER" id="PTHR10625:SF11">
    <property type="entry name" value="HISTONE DEACETYLASE 14, CHLOROPLASTIC"/>
    <property type="match status" value="1"/>
</dbReference>
<sequence>MTTVYATHPRYTEHDLPGHPECADRIRAVWRGLDESGMAARMQPLEVQPLDTEAVLAVHTDDYLALLQRINDTPRTIHLDPDTYAGPDALTIARLSAGGVIAATDAVLSGTAGNGLAAVRPPGHHAMPDRAMGFCLLGNVAIAARHAQTRYGIERILIVDYDVHHGNGTEAMFYDDPSVLYISTHQYPFYPGTGAASDVGTGSGEGYTVNIPLPAGSGDATYATVFDTIVWPAAERFDPELILVSVGFDAYWADPLAGMRLTLPGYSHLAAEVVRMAQSLCADKVVFVLEGGYDMDALRYGASNIARLLLGEPPVDPPGTQPSPRPEPDIERLVARLKQLHGL</sequence>
<dbReference type="GO" id="GO:0004407">
    <property type="term" value="F:histone deacetylase activity"/>
    <property type="evidence" value="ECO:0007669"/>
    <property type="project" value="InterPro"/>
</dbReference>
<dbReference type="PANTHER" id="PTHR10625">
    <property type="entry name" value="HISTONE DEACETYLASE HDAC1-RELATED"/>
    <property type="match status" value="1"/>
</dbReference>
<dbReference type="InterPro" id="IPR003084">
    <property type="entry name" value="HDAC_I/II"/>
</dbReference>
<reference evidence="4" key="3">
    <citation type="submission" date="2020-02" db="EMBL/GenBank/DDBJ databases">
        <authorList>
            <person name="Matsumoto Y."/>
            <person name="Motooka D."/>
            <person name="Nakamura S."/>
        </authorList>
    </citation>
    <scope>NUCLEOTIDE SEQUENCE</scope>
    <source>
        <strain evidence="4">JCM 16367</strain>
    </source>
</reference>
<dbReference type="InterPro" id="IPR037138">
    <property type="entry name" value="His_deacetylse_dom_sf"/>
</dbReference>
<dbReference type="OrthoDB" id="9808367at2"/>
<evidence type="ECO:0000313" key="7">
    <source>
        <dbReference type="Proteomes" id="UP000466894"/>
    </source>
</evidence>
<dbReference type="EMBL" id="AP022583">
    <property type="protein sequence ID" value="BBY08945.1"/>
    <property type="molecule type" value="Genomic_DNA"/>
</dbReference>
<dbReference type="Gene3D" id="3.40.800.20">
    <property type="entry name" value="Histone deacetylase domain"/>
    <property type="match status" value="1"/>
</dbReference>
<dbReference type="GO" id="GO:0016787">
    <property type="term" value="F:hydrolase activity"/>
    <property type="evidence" value="ECO:0007669"/>
    <property type="project" value="UniProtKB-KW"/>
</dbReference>
<dbReference type="InterPro" id="IPR023801">
    <property type="entry name" value="His_deacetylse_dom"/>
</dbReference>
<keyword evidence="2" id="KW-0378">Hydrolase</keyword>
<dbReference type="PRINTS" id="PR01270">
    <property type="entry name" value="HDASUPER"/>
</dbReference>
<dbReference type="PRINTS" id="PR01271">
    <property type="entry name" value="HISDACETLASE"/>
</dbReference>
<dbReference type="CDD" id="cd09992">
    <property type="entry name" value="HDAC_classII"/>
    <property type="match status" value="1"/>
</dbReference>
<dbReference type="GO" id="GO:0005737">
    <property type="term" value="C:cytoplasm"/>
    <property type="evidence" value="ECO:0007669"/>
    <property type="project" value="TreeGrafter"/>
</dbReference>
<reference evidence="4 7" key="2">
    <citation type="journal article" date="2019" name="Emerg. Microbes Infect.">
        <title>Comprehensive subspecies identification of 175 nontuberculous mycobacteria species based on 7547 genomic profiles.</title>
        <authorList>
            <person name="Matsumoto Y."/>
            <person name="Kinjo T."/>
            <person name="Motooka D."/>
            <person name="Nabeya D."/>
            <person name="Jung N."/>
            <person name="Uechi K."/>
            <person name="Horii T."/>
            <person name="Iida T."/>
            <person name="Fujita J."/>
            <person name="Nakamura S."/>
        </authorList>
    </citation>
    <scope>NUCLEOTIDE SEQUENCE [LARGE SCALE GENOMIC DNA]</scope>
    <source>
        <strain evidence="4 7">JCM 16367</strain>
    </source>
</reference>
<gene>
    <name evidence="5" type="ORF">BST37_08920</name>
    <name evidence="4" type="ORF">MNVI_42630</name>
</gene>
<protein>
    <submittedName>
        <fullName evidence="4">Histone deacetylase</fullName>
    </submittedName>
</protein>
<feature type="domain" description="Histone deacetylase" evidence="3">
    <location>
        <begin position="19"/>
        <end position="307"/>
    </location>
</feature>
<keyword evidence="6" id="KW-1185">Reference proteome</keyword>
<dbReference type="InterPro" id="IPR023696">
    <property type="entry name" value="Ureohydrolase_dom_sf"/>
</dbReference>
<proteinExistence type="inferred from homology"/>
<evidence type="ECO:0000313" key="4">
    <source>
        <dbReference type="EMBL" id="BBY08945.1"/>
    </source>
</evidence>
<dbReference type="AlphaFoldDB" id="A0A7I7PK56"/>
<evidence type="ECO:0000259" key="3">
    <source>
        <dbReference type="Pfam" id="PF00850"/>
    </source>
</evidence>
<dbReference type="RefSeq" id="WP_083087349.1">
    <property type="nucleotide sequence ID" value="NZ_AP022583.1"/>
</dbReference>
<dbReference type="InterPro" id="IPR000286">
    <property type="entry name" value="HDACs"/>
</dbReference>
<dbReference type="SUPFAM" id="SSF52768">
    <property type="entry name" value="Arginase/deacetylase"/>
    <property type="match status" value="1"/>
</dbReference>
<evidence type="ECO:0000256" key="2">
    <source>
        <dbReference type="ARBA" id="ARBA00022801"/>
    </source>
</evidence>
<dbReference type="Proteomes" id="UP000192374">
    <property type="component" value="Unassembled WGS sequence"/>
</dbReference>
<reference evidence="5 6" key="1">
    <citation type="submission" date="2017-02" db="EMBL/GenBank/DDBJ databases">
        <title>The new phylogeny of genus Mycobacterium.</title>
        <authorList>
            <person name="Tortoli E."/>
            <person name="Trovato A."/>
            <person name="Cirillo D.M."/>
        </authorList>
    </citation>
    <scope>NUCLEOTIDE SEQUENCE [LARGE SCALE GENOMIC DNA]</scope>
    <source>
        <strain evidence="5 6">DSM 45145</strain>
    </source>
</reference>
<dbReference type="KEGG" id="mnv:MNVI_42630"/>
<dbReference type="EMBL" id="MVIC01000012">
    <property type="protein sequence ID" value="ORB15322.1"/>
    <property type="molecule type" value="Genomic_DNA"/>
</dbReference>
<evidence type="ECO:0000256" key="1">
    <source>
        <dbReference type="ARBA" id="ARBA00005947"/>
    </source>
</evidence>
<dbReference type="Pfam" id="PF00850">
    <property type="entry name" value="Hist_deacetyl"/>
    <property type="match status" value="1"/>
</dbReference>
<organism evidence="4 7">
    <name type="scientific">Mycobacterium noviomagense</name>
    <dbReference type="NCBI Taxonomy" id="459858"/>
    <lineage>
        <taxon>Bacteria</taxon>
        <taxon>Bacillati</taxon>
        <taxon>Actinomycetota</taxon>
        <taxon>Actinomycetes</taxon>
        <taxon>Mycobacteriales</taxon>
        <taxon>Mycobacteriaceae</taxon>
        <taxon>Mycobacterium</taxon>
    </lineage>
</organism>
<evidence type="ECO:0000313" key="5">
    <source>
        <dbReference type="EMBL" id="ORB15322.1"/>
    </source>
</evidence>
<evidence type="ECO:0000313" key="6">
    <source>
        <dbReference type="Proteomes" id="UP000192374"/>
    </source>
</evidence>
<name>A0A7I7PK56_9MYCO</name>
<comment type="similarity">
    <text evidence="1">Belongs to the histone deacetylase family.</text>
</comment>